<dbReference type="PROSITE" id="PS01171">
    <property type="entry name" value="RIBOSOMAL_L21E"/>
    <property type="match status" value="1"/>
</dbReference>
<evidence type="ECO:0000313" key="7">
    <source>
        <dbReference type="EMBL" id="MFC7057313.1"/>
    </source>
</evidence>
<dbReference type="GO" id="GO:0006412">
    <property type="term" value="P:translation"/>
    <property type="evidence" value="ECO:0007669"/>
    <property type="project" value="UniProtKB-UniRule"/>
</dbReference>
<reference evidence="7 8" key="1">
    <citation type="journal article" date="2019" name="Int. J. Syst. Evol. Microbiol.">
        <title>The Global Catalogue of Microorganisms (GCM) 10K type strain sequencing project: providing services to taxonomists for standard genome sequencing and annotation.</title>
        <authorList>
            <consortium name="The Broad Institute Genomics Platform"/>
            <consortium name="The Broad Institute Genome Sequencing Center for Infectious Disease"/>
            <person name="Wu L."/>
            <person name="Ma J."/>
        </authorList>
    </citation>
    <scope>NUCLEOTIDE SEQUENCE [LARGE SCALE GENOMIC DNA]</scope>
    <source>
        <strain evidence="7 8">JCM 30072</strain>
    </source>
</reference>
<dbReference type="NCBIfam" id="NF003303">
    <property type="entry name" value="PRK04306.1"/>
    <property type="match status" value="1"/>
</dbReference>
<sequence>MPNSNGPQQGTRHKLQNDARSRGTTPPQQAVEKFETGDTVHLSLDPSSQDGRFHPRFNGEVGSVVGKQGEAYQVEITDGSTEKKLIVKPAHLKLKDE</sequence>
<dbReference type="EMBL" id="JBHSZI010000001">
    <property type="protein sequence ID" value="MFC7057313.1"/>
    <property type="molecule type" value="Genomic_DNA"/>
</dbReference>
<evidence type="ECO:0000256" key="3">
    <source>
        <dbReference type="ARBA" id="ARBA00023274"/>
    </source>
</evidence>
<dbReference type="RefSeq" id="WP_267163053.1">
    <property type="nucleotide sequence ID" value="NZ_CP112972.1"/>
</dbReference>
<accession>A0ABD5VVE7</accession>
<evidence type="ECO:0000256" key="1">
    <source>
        <dbReference type="ARBA" id="ARBA00008427"/>
    </source>
</evidence>
<name>A0ABD5VVE7_9EURY</name>
<dbReference type="Proteomes" id="UP001596445">
    <property type="component" value="Unassembled WGS sequence"/>
</dbReference>
<dbReference type="InterPro" id="IPR008991">
    <property type="entry name" value="Translation_prot_SH3-like_sf"/>
</dbReference>
<dbReference type="InterPro" id="IPR001147">
    <property type="entry name" value="Ribosomal_eL21"/>
</dbReference>
<dbReference type="GO" id="GO:0005840">
    <property type="term" value="C:ribosome"/>
    <property type="evidence" value="ECO:0007669"/>
    <property type="project" value="UniProtKB-KW"/>
</dbReference>
<comment type="caution">
    <text evidence="7">The sequence shown here is derived from an EMBL/GenBank/DDBJ whole genome shotgun (WGS) entry which is preliminary data.</text>
</comment>
<evidence type="ECO:0000256" key="6">
    <source>
        <dbReference type="SAM" id="MobiDB-lite"/>
    </source>
</evidence>
<keyword evidence="8" id="KW-1185">Reference proteome</keyword>
<dbReference type="HAMAP" id="MF_00369">
    <property type="entry name" value="Ribosomal_eL21"/>
    <property type="match status" value="1"/>
</dbReference>
<keyword evidence="2 5" id="KW-0689">Ribosomal protein</keyword>
<dbReference type="InterPro" id="IPR022856">
    <property type="entry name" value="Ribosomal_eL21_arc"/>
</dbReference>
<keyword evidence="3 5" id="KW-0687">Ribonucleoprotein</keyword>
<protein>
    <recommendedName>
        <fullName evidence="4 5">Large ribosomal subunit protein eL21</fullName>
    </recommendedName>
</protein>
<dbReference type="GO" id="GO:1990904">
    <property type="term" value="C:ribonucleoprotein complex"/>
    <property type="evidence" value="ECO:0007669"/>
    <property type="project" value="UniProtKB-KW"/>
</dbReference>
<feature type="region of interest" description="Disordered" evidence="6">
    <location>
        <begin position="1"/>
        <end position="32"/>
    </location>
</feature>
<dbReference type="InterPro" id="IPR036948">
    <property type="entry name" value="Ribosomal_eL21_sf"/>
</dbReference>
<proteinExistence type="inferred from homology"/>
<evidence type="ECO:0000256" key="5">
    <source>
        <dbReference type="HAMAP-Rule" id="MF_00369"/>
    </source>
</evidence>
<dbReference type="GeneID" id="76629155"/>
<feature type="compositionally biased region" description="Polar residues" evidence="6">
    <location>
        <begin position="1"/>
        <end position="10"/>
    </location>
</feature>
<dbReference type="Gene3D" id="2.30.30.70">
    <property type="entry name" value="Ribosomal protein L21"/>
    <property type="match status" value="1"/>
</dbReference>
<dbReference type="InterPro" id="IPR018259">
    <property type="entry name" value="Ribosomal_eL21_CS"/>
</dbReference>
<evidence type="ECO:0000256" key="2">
    <source>
        <dbReference type="ARBA" id="ARBA00022980"/>
    </source>
</evidence>
<dbReference type="Pfam" id="PF01157">
    <property type="entry name" value="Ribosomal_L21e"/>
    <property type="match status" value="1"/>
</dbReference>
<comment type="similarity">
    <text evidence="1 5">Belongs to the eukaryotic ribosomal protein eL21 family.</text>
</comment>
<evidence type="ECO:0000313" key="8">
    <source>
        <dbReference type="Proteomes" id="UP001596445"/>
    </source>
</evidence>
<organism evidence="7 8">
    <name type="scientific">Halovenus salina</name>
    <dbReference type="NCBI Taxonomy" id="1510225"/>
    <lineage>
        <taxon>Archaea</taxon>
        <taxon>Methanobacteriati</taxon>
        <taxon>Methanobacteriota</taxon>
        <taxon>Stenosarchaea group</taxon>
        <taxon>Halobacteria</taxon>
        <taxon>Halobacteriales</taxon>
        <taxon>Haloarculaceae</taxon>
        <taxon>Halovenus</taxon>
    </lineage>
</organism>
<dbReference type="SUPFAM" id="SSF50104">
    <property type="entry name" value="Translation proteins SH3-like domain"/>
    <property type="match status" value="1"/>
</dbReference>
<gene>
    <name evidence="5" type="primary">rpl21e</name>
    <name evidence="7" type="ORF">ACFQQG_02880</name>
</gene>
<evidence type="ECO:0000256" key="4">
    <source>
        <dbReference type="ARBA" id="ARBA00035219"/>
    </source>
</evidence>
<dbReference type="AlphaFoldDB" id="A0ABD5VVE7"/>